<accession>A0AAU8XX02</accession>
<dbReference type="Proteomes" id="UP000234562">
    <property type="component" value="Plasmid pFAM8105"/>
</dbReference>
<proteinExistence type="predicted"/>
<evidence type="ECO:0000313" key="3">
    <source>
        <dbReference type="EMBL" id="AUI75297.1"/>
    </source>
</evidence>
<keyword evidence="1" id="KW-0175">Coiled coil</keyword>
<dbReference type="EMBL" id="CP015497">
    <property type="protein sequence ID" value="AUI75297.1"/>
    <property type="molecule type" value="Genomic_DNA"/>
</dbReference>
<feature type="coiled-coil region" evidence="1">
    <location>
        <begin position="33"/>
        <end position="61"/>
    </location>
</feature>
<organism evidence="3 4">
    <name type="scientific">Lactobacillus helveticus</name>
    <name type="common">Lactobacillus suntoryeus</name>
    <dbReference type="NCBI Taxonomy" id="1587"/>
    <lineage>
        <taxon>Bacteria</taxon>
        <taxon>Bacillati</taxon>
        <taxon>Bacillota</taxon>
        <taxon>Bacilli</taxon>
        <taxon>Lactobacillales</taxon>
        <taxon>Lactobacillaceae</taxon>
        <taxon>Lactobacillus</taxon>
    </lineage>
</organism>
<name>A0AAU8XX02_LACHE</name>
<evidence type="ECO:0000256" key="1">
    <source>
        <dbReference type="SAM" id="Coils"/>
    </source>
</evidence>
<protein>
    <recommendedName>
        <fullName evidence="2">Replication initiator protein A C-terminal domain-containing protein</fullName>
    </recommendedName>
</protein>
<keyword evidence="3" id="KW-0614">Plasmid</keyword>
<feature type="domain" description="Replication initiator protein A C-terminal" evidence="2">
    <location>
        <begin position="22"/>
        <end position="91"/>
    </location>
</feature>
<dbReference type="AlphaFoldDB" id="A0AAU8XX02"/>
<evidence type="ECO:0000259" key="2">
    <source>
        <dbReference type="Pfam" id="PF18008"/>
    </source>
</evidence>
<dbReference type="InterPro" id="IPR041151">
    <property type="entry name" value="Bac_RepA_C"/>
</dbReference>
<dbReference type="Pfam" id="PF18008">
    <property type="entry name" value="Bac_RepA_C"/>
    <property type="match status" value="1"/>
</dbReference>
<evidence type="ECO:0000313" key="4">
    <source>
        <dbReference type="Proteomes" id="UP000234562"/>
    </source>
</evidence>
<sequence length="104" mass="12464">MIFIDIEADSKIEKYADDFKEFNDKQLQLNNQQQQLQASILEQTEQLKDSQQKLLDSAEKSSELQDKVDKIKNPKNYLYVSMRNMFDKWQNDILMDKKKQEDNK</sequence>
<reference evidence="4" key="1">
    <citation type="submission" date="2016-05" db="EMBL/GenBank/DDBJ databases">
        <title>Genome sequence of Lactobacillus helveticus FAM8105.</title>
        <authorList>
            <person name="Ahrens C."/>
            <person name="Schmid M."/>
        </authorList>
    </citation>
    <scope>NUCLEOTIDE SEQUENCE [LARGE SCALE GENOMIC DNA]</scope>
    <source>
        <strain evidence="4">FAM8105</strain>
        <plasmid evidence="4">pfam8105</plasmid>
    </source>
</reference>
<geneLocation type="plasmid" evidence="4">
    <name>pfam8105</name>
</geneLocation>
<gene>
    <name evidence="3" type="ORF">Lh8105_11135</name>
</gene>
<dbReference type="RefSeq" id="WP_233759090.1">
    <property type="nucleotide sequence ID" value="NZ_CP015497.1"/>
</dbReference>